<sequence length="269" mass="29496">MLALHGWTPDHRLMTGCLEPVFAERPGYRRYYPDLPGMGQSPVGDARSAEDLLTAVLAFIDEQIGSEPFLLIGESFGGLLARSLVARRPDQVLGLTLICSVGTNLDPADRIVPEHQVIRADPALLASLDRAEAEEFAGLAVVQTPETLRRFRSDVAPGLAAADYERLAEIRRDWVLAAPPESGPVYSRPALILAGRQDSATGFAEQYELLPHYPRASFVVLDRAGHNLQFEQPALFDWLVSEWLDRVAEAATSDRPQSELVLSPAATCR</sequence>
<dbReference type="PANTHER" id="PTHR43798">
    <property type="entry name" value="MONOACYLGLYCEROL LIPASE"/>
    <property type="match status" value="1"/>
</dbReference>
<dbReference type="PRINTS" id="PR00111">
    <property type="entry name" value="ABHYDROLASE"/>
</dbReference>
<dbReference type="SUPFAM" id="SSF53474">
    <property type="entry name" value="alpha/beta-Hydrolases"/>
    <property type="match status" value="1"/>
</dbReference>
<evidence type="ECO:0000313" key="3">
    <source>
        <dbReference type="Proteomes" id="UP001589890"/>
    </source>
</evidence>
<keyword evidence="3" id="KW-1185">Reference proteome</keyword>
<proteinExistence type="predicted"/>
<dbReference type="RefSeq" id="WP_380048295.1">
    <property type="nucleotide sequence ID" value="NZ_JBHLTC010000018.1"/>
</dbReference>
<dbReference type="InterPro" id="IPR000639">
    <property type="entry name" value="Epox_hydrolase-like"/>
</dbReference>
<dbReference type="PRINTS" id="PR00412">
    <property type="entry name" value="EPOXHYDRLASE"/>
</dbReference>
<reference evidence="2 3" key="1">
    <citation type="submission" date="2024-09" db="EMBL/GenBank/DDBJ databases">
        <authorList>
            <person name="Sun Q."/>
            <person name="Mori K."/>
        </authorList>
    </citation>
    <scope>NUCLEOTIDE SEQUENCE [LARGE SCALE GENOMIC DNA]</scope>
    <source>
        <strain evidence="2 3">CGMCC 1.15906</strain>
    </source>
</reference>
<keyword evidence="2" id="KW-0378">Hydrolase</keyword>
<dbReference type="Pfam" id="PF00561">
    <property type="entry name" value="Abhydrolase_1"/>
    <property type="match status" value="1"/>
</dbReference>
<gene>
    <name evidence="2" type="ORF">ACFFGN_16365</name>
</gene>
<feature type="domain" description="AB hydrolase-1" evidence="1">
    <location>
        <begin position="2"/>
        <end position="233"/>
    </location>
</feature>
<evidence type="ECO:0000313" key="2">
    <source>
        <dbReference type="EMBL" id="MFC0625659.1"/>
    </source>
</evidence>
<dbReference type="Gene3D" id="3.40.50.1820">
    <property type="entry name" value="alpha/beta hydrolase"/>
    <property type="match status" value="1"/>
</dbReference>
<dbReference type="InterPro" id="IPR050266">
    <property type="entry name" value="AB_hydrolase_sf"/>
</dbReference>
<dbReference type="PANTHER" id="PTHR43798:SF6">
    <property type="entry name" value="HYDROLASE, PUTATIVE (AFU_ORTHOLOGUE AFUA_4G13070)-RELATED"/>
    <property type="match status" value="1"/>
</dbReference>
<protein>
    <submittedName>
        <fullName evidence="2">Alpha/beta fold hydrolase</fullName>
    </submittedName>
</protein>
<dbReference type="EMBL" id="JBHLTC010000018">
    <property type="protein sequence ID" value="MFC0625659.1"/>
    <property type="molecule type" value="Genomic_DNA"/>
</dbReference>
<organism evidence="2 3">
    <name type="scientific">Kribbella deserti</name>
    <dbReference type="NCBI Taxonomy" id="1926257"/>
    <lineage>
        <taxon>Bacteria</taxon>
        <taxon>Bacillati</taxon>
        <taxon>Actinomycetota</taxon>
        <taxon>Actinomycetes</taxon>
        <taxon>Propionibacteriales</taxon>
        <taxon>Kribbellaceae</taxon>
        <taxon>Kribbella</taxon>
    </lineage>
</organism>
<accession>A0ABV6QM01</accession>
<comment type="caution">
    <text evidence="2">The sequence shown here is derived from an EMBL/GenBank/DDBJ whole genome shotgun (WGS) entry which is preliminary data.</text>
</comment>
<evidence type="ECO:0000259" key="1">
    <source>
        <dbReference type="Pfam" id="PF00561"/>
    </source>
</evidence>
<dbReference type="InterPro" id="IPR029058">
    <property type="entry name" value="AB_hydrolase_fold"/>
</dbReference>
<dbReference type="GO" id="GO:0016787">
    <property type="term" value="F:hydrolase activity"/>
    <property type="evidence" value="ECO:0007669"/>
    <property type="project" value="UniProtKB-KW"/>
</dbReference>
<dbReference type="InterPro" id="IPR000073">
    <property type="entry name" value="AB_hydrolase_1"/>
</dbReference>
<dbReference type="Proteomes" id="UP001589890">
    <property type="component" value="Unassembled WGS sequence"/>
</dbReference>
<name>A0ABV6QM01_9ACTN</name>